<protein>
    <recommendedName>
        <fullName evidence="3">histidine kinase</fullName>
        <ecNumber evidence="3">2.7.13.3</ecNumber>
    </recommendedName>
</protein>
<name>A0ABV2TGL7_9RHOO</name>
<proteinExistence type="predicted"/>
<evidence type="ECO:0000256" key="2">
    <source>
        <dbReference type="ARBA" id="ARBA00004370"/>
    </source>
</evidence>
<dbReference type="CDD" id="cd06225">
    <property type="entry name" value="HAMP"/>
    <property type="match status" value="1"/>
</dbReference>
<comment type="catalytic activity">
    <reaction evidence="1">
        <text>ATP + protein L-histidine = ADP + protein N-phospho-L-histidine.</text>
        <dbReference type="EC" id="2.7.13.3"/>
    </reaction>
</comment>
<keyword evidence="7" id="KW-0812">Transmembrane</keyword>
<evidence type="ECO:0000313" key="11">
    <source>
        <dbReference type="Proteomes" id="UP001549691"/>
    </source>
</evidence>
<feature type="transmembrane region" description="Helical" evidence="7">
    <location>
        <begin position="167"/>
        <end position="184"/>
    </location>
</feature>
<keyword evidence="7" id="KW-1133">Transmembrane helix</keyword>
<dbReference type="InterPro" id="IPR003661">
    <property type="entry name" value="HisK_dim/P_dom"/>
</dbReference>
<dbReference type="SUPFAM" id="SSF47384">
    <property type="entry name" value="Homodimeric domain of signal transducing histidine kinase"/>
    <property type="match status" value="1"/>
</dbReference>
<sequence>MSPHRPTSSASPQGFFRLLPRTVRGAAILALVLGLAIPSLLAYFIEQRLSVQAARHEIRLDLRNAVETLALSMRPLLWELSRENAEAVAQATLNDERYVSITITSGLDAQPFVKLERPANAENAAAELASDERDVLHEGKVIGKLVVTMSTAPYLAASQRALRWNTLRVAVMLICSIGLILLVLQRRLFAPLQQLTQATNRIANKQFATPIQLPLDDEFGDAGAAMEQMRLALLETFDALGEKNRELADHAGHLEQRVTERTLALSHANVELQGALQQLQTAQDSLVESEKLASLGRLVAGVAHELNTPIGNAMTVASTLEEHYRSLLTAMEAGTLKRSTMQELLNSTRDGQQLVYRNLARAAEIIQHFKQLAIDQTSEMRRKFDLAEMLEEVLITLRPHFRHSHLQLEIDVAPGILMDGFPGPLGQVVTNLALNAAFHAFPHPEANHRVHLKVSLTGPQQVLLCVMDNGIGMTEDVRKHAFDPFFTTKLGQGGSGLGLHIVRNIVTGLLGGQIELLTEDGKGCEFRITLPLCAPGQEVVAP</sequence>
<dbReference type="PROSITE" id="PS50885">
    <property type="entry name" value="HAMP"/>
    <property type="match status" value="1"/>
</dbReference>
<evidence type="ECO:0000256" key="5">
    <source>
        <dbReference type="ARBA" id="ARBA00022679"/>
    </source>
</evidence>
<dbReference type="InterPro" id="IPR005467">
    <property type="entry name" value="His_kinase_dom"/>
</dbReference>
<dbReference type="InterPro" id="IPR036890">
    <property type="entry name" value="HATPase_C_sf"/>
</dbReference>
<dbReference type="Gene3D" id="3.30.565.10">
    <property type="entry name" value="Histidine kinase-like ATPase, C-terminal domain"/>
    <property type="match status" value="1"/>
</dbReference>
<dbReference type="PRINTS" id="PR00344">
    <property type="entry name" value="BCTRLSENSOR"/>
</dbReference>
<dbReference type="CDD" id="cd00082">
    <property type="entry name" value="HisKA"/>
    <property type="match status" value="1"/>
</dbReference>
<gene>
    <name evidence="10" type="ORF">ABXR19_02560</name>
</gene>
<evidence type="ECO:0000259" key="9">
    <source>
        <dbReference type="PROSITE" id="PS50885"/>
    </source>
</evidence>
<reference evidence="10 11" key="1">
    <citation type="submission" date="2024-07" db="EMBL/GenBank/DDBJ databases">
        <title>Uliginosibacterium flavum JJ3220;KACC:17644.</title>
        <authorList>
            <person name="Kim M.K."/>
        </authorList>
    </citation>
    <scope>NUCLEOTIDE SEQUENCE [LARGE SCALE GENOMIC DNA]</scope>
    <source>
        <strain evidence="10 11">KACC:17644</strain>
    </source>
</reference>
<evidence type="ECO:0000256" key="1">
    <source>
        <dbReference type="ARBA" id="ARBA00000085"/>
    </source>
</evidence>
<accession>A0ABV2TGL7</accession>
<keyword evidence="11" id="KW-1185">Reference proteome</keyword>
<dbReference type="Pfam" id="PF02518">
    <property type="entry name" value="HATPase_c"/>
    <property type="match status" value="1"/>
</dbReference>
<feature type="domain" description="Histidine kinase" evidence="8">
    <location>
        <begin position="301"/>
        <end position="534"/>
    </location>
</feature>
<dbReference type="Pfam" id="PF00672">
    <property type="entry name" value="HAMP"/>
    <property type="match status" value="1"/>
</dbReference>
<dbReference type="EC" id="2.7.13.3" evidence="3"/>
<dbReference type="EMBL" id="JBEWZI010000002">
    <property type="protein sequence ID" value="MET7013055.1"/>
    <property type="molecule type" value="Genomic_DNA"/>
</dbReference>
<evidence type="ECO:0000256" key="6">
    <source>
        <dbReference type="ARBA" id="ARBA00022777"/>
    </source>
</evidence>
<comment type="caution">
    <text evidence="10">The sequence shown here is derived from an EMBL/GenBank/DDBJ whole genome shotgun (WGS) entry which is preliminary data.</text>
</comment>
<dbReference type="Proteomes" id="UP001549691">
    <property type="component" value="Unassembled WGS sequence"/>
</dbReference>
<evidence type="ECO:0000256" key="3">
    <source>
        <dbReference type="ARBA" id="ARBA00012438"/>
    </source>
</evidence>
<dbReference type="InterPro" id="IPR004358">
    <property type="entry name" value="Sig_transdc_His_kin-like_C"/>
</dbReference>
<dbReference type="PANTHER" id="PTHR43065">
    <property type="entry name" value="SENSOR HISTIDINE KINASE"/>
    <property type="match status" value="1"/>
</dbReference>
<evidence type="ECO:0000259" key="8">
    <source>
        <dbReference type="PROSITE" id="PS50109"/>
    </source>
</evidence>
<dbReference type="SMART" id="SM00304">
    <property type="entry name" value="HAMP"/>
    <property type="match status" value="1"/>
</dbReference>
<dbReference type="SUPFAM" id="SSF55874">
    <property type="entry name" value="ATPase domain of HSP90 chaperone/DNA topoisomerase II/histidine kinase"/>
    <property type="match status" value="1"/>
</dbReference>
<keyword evidence="6 10" id="KW-0418">Kinase</keyword>
<evidence type="ECO:0000256" key="7">
    <source>
        <dbReference type="SAM" id="Phobius"/>
    </source>
</evidence>
<dbReference type="InterPro" id="IPR003594">
    <property type="entry name" value="HATPase_dom"/>
</dbReference>
<comment type="subcellular location">
    <subcellularLocation>
        <location evidence="2">Membrane</location>
    </subcellularLocation>
</comment>
<keyword evidence="4" id="KW-0597">Phosphoprotein</keyword>
<keyword evidence="7" id="KW-0472">Membrane</keyword>
<evidence type="ECO:0000313" key="10">
    <source>
        <dbReference type="EMBL" id="MET7013055.1"/>
    </source>
</evidence>
<dbReference type="InterPro" id="IPR003660">
    <property type="entry name" value="HAMP_dom"/>
</dbReference>
<dbReference type="GO" id="GO:0016301">
    <property type="term" value="F:kinase activity"/>
    <property type="evidence" value="ECO:0007669"/>
    <property type="project" value="UniProtKB-KW"/>
</dbReference>
<dbReference type="InterPro" id="IPR036097">
    <property type="entry name" value="HisK_dim/P_sf"/>
</dbReference>
<feature type="transmembrane region" description="Helical" evidence="7">
    <location>
        <begin position="25"/>
        <end position="45"/>
    </location>
</feature>
<dbReference type="Gene3D" id="6.10.340.10">
    <property type="match status" value="1"/>
</dbReference>
<evidence type="ECO:0000256" key="4">
    <source>
        <dbReference type="ARBA" id="ARBA00022553"/>
    </source>
</evidence>
<dbReference type="Gene3D" id="1.10.287.130">
    <property type="match status" value="1"/>
</dbReference>
<feature type="domain" description="HAMP" evidence="9">
    <location>
        <begin position="186"/>
        <end position="238"/>
    </location>
</feature>
<organism evidence="10 11">
    <name type="scientific">Uliginosibacterium flavum</name>
    <dbReference type="NCBI Taxonomy" id="1396831"/>
    <lineage>
        <taxon>Bacteria</taxon>
        <taxon>Pseudomonadati</taxon>
        <taxon>Pseudomonadota</taxon>
        <taxon>Betaproteobacteria</taxon>
        <taxon>Rhodocyclales</taxon>
        <taxon>Zoogloeaceae</taxon>
        <taxon>Uliginosibacterium</taxon>
    </lineage>
</organism>
<dbReference type="SMART" id="SM00387">
    <property type="entry name" value="HATPase_c"/>
    <property type="match status" value="1"/>
</dbReference>
<dbReference type="PROSITE" id="PS50109">
    <property type="entry name" value="HIS_KIN"/>
    <property type="match status" value="1"/>
</dbReference>
<dbReference type="SUPFAM" id="SSF158472">
    <property type="entry name" value="HAMP domain-like"/>
    <property type="match status" value="1"/>
</dbReference>
<keyword evidence="5" id="KW-0808">Transferase</keyword>